<evidence type="ECO:0000259" key="3">
    <source>
        <dbReference type="PROSITE" id="PS50006"/>
    </source>
</evidence>
<dbReference type="InterPro" id="IPR008984">
    <property type="entry name" value="SMAD_FHA_dom_sf"/>
</dbReference>
<protein>
    <submittedName>
        <fullName evidence="4">FHA domain protein</fullName>
    </submittedName>
</protein>
<feature type="domain" description="FHA" evidence="3">
    <location>
        <begin position="6"/>
        <end position="55"/>
    </location>
</feature>
<dbReference type="Gene3D" id="2.60.200.20">
    <property type="match status" value="2"/>
</dbReference>
<dbReference type="AlphaFoldDB" id="A0A5B9QZQ2"/>
<proteinExistence type="predicted"/>
<organism evidence="4 5">
    <name type="scientific">Roseimaritima ulvae</name>
    <dbReference type="NCBI Taxonomy" id="980254"/>
    <lineage>
        <taxon>Bacteria</taxon>
        <taxon>Pseudomonadati</taxon>
        <taxon>Planctomycetota</taxon>
        <taxon>Planctomycetia</taxon>
        <taxon>Pirellulales</taxon>
        <taxon>Pirellulaceae</taxon>
        <taxon>Roseimaritima</taxon>
    </lineage>
</organism>
<dbReference type="KEGG" id="rul:UC8_14780"/>
<keyword evidence="2" id="KW-0472">Membrane</keyword>
<dbReference type="SUPFAM" id="SSF49879">
    <property type="entry name" value="SMAD/FHA domain"/>
    <property type="match status" value="2"/>
</dbReference>
<dbReference type="CDD" id="cd00060">
    <property type="entry name" value="FHA"/>
    <property type="match status" value="2"/>
</dbReference>
<gene>
    <name evidence="4" type="ORF">UC8_14780</name>
</gene>
<dbReference type="InterPro" id="IPR000253">
    <property type="entry name" value="FHA_dom"/>
</dbReference>
<reference evidence="4 5" key="1">
    <citation type="submission" date="2019-08" db="EMBL/GenBank/DDBJ databases">
        <title>Deep-cultivation of Planctomycetes and their phenomic and genomic characterization uncovers novel biology.</title>
        <authorList>
            <person name="Wiegand S."/>
            <person name="Jogler M."/>
            <person name="Boedeker C."/>
            <person name="Pinto D."/>
            <person name="Vollmers J."/>
            <person name="Rivas-Marin E."/>
            <person name="Kohn T."/>
            <person name="Peeters S.H."/>
            <person name="Heuer A."/>
            <person name="Rast P."/>
            <person name="Oberbeckmann S."/>
            <person name="Bunk B."/>
            <person name="Jeske O."/>
            <person name="Meyerdierks A."/>
            <person name="Storesund J.E."/>
            <person name="Kallscheuer N."/>
            <person name="Luecker S."/>
            <person name="Lage O.M."/>
            <person name="Pohl T."/>
            <person name="Merkel B.J."/>
            <person name="Hornburger P."/>
            <person name="Mueller R.-W."/>
            <person name="Bruemmer F."/>
            <person name="Labrenz M."/>
            <person name="Spormann A.M."/>
            <person name="Op den Camp H."/>
            <person name="Overmann J."/>
            <person name="Amann R."/>
            <person name="Jetten M.S.M."/>
            <person name="Mascher T."/>
            <person name="Medema M.H."/>
            <person name="Devos D.P."/>
            <person name="Kaster A.-K."/>
            <person name="Ovreas L."/>
            <person name="Rohde M."/>
            <person name="Galperin M.Y."/>
            <person name="Jogler C."/>
        </authorList>
    </citation>
    <scope>NUCLEOTIDE SEQUENCE [LARGE SCALE GENOMIC DNA]</scope>
    <source>
        <strain evidence="4 5">UC8</strain>
    </source>
</reference>
<evidence type="ECO:0000256" key="1">
    <source>
        <dbReference type="SAM" id="MobiDB-lite"/>
    </source>
</evidence>
<keyword evidence="5" id="KW-1185">Reference proteome</keyword>
<dbReference type="PANTHER" id="PTHR23308">
    <property type="entry name" value="NUCLEAR INHIBITOR OF PROTEIN PHOSPHATASE-1"/>
    <property type="match status" value="1"/>
</dbReference>
<evidence type="ECO:0000313" key="5">
    <source>
        <dbReference type="Proteomes" id="UP000325286"/>
    </source>
</evidence>
<dbReference type="OrthoDB" id="9807521at2"/>
<sequence>MSTNEWVFGSSPESDVWVPESTVSASHCSLRKTSQGYRLRDLDSTNGTFVDGAKIRQPTSIGPETHVMLGGLITLPWPEKEGASRVVRFGRGSQNDYVIDAPNVSTFHGEIVVGHSGTWVVVDLGSTNGIGLKQGRKFHVIRRAAMISPNDTLLLGKTELRVQDITPLFRGTPASDSVTGSRPALSAEHPAVDNASTDELPQAARSAAIPRLSTATPLASAPAWLLFGVGLLIAVLVYVWFVALR</sequence>
<keyword evidence="2" id="KW-0812">Transmembrane</keyword>
<dbReference type="Proteomes" id="UP000325286">
    <property type="component" value="Chromosome"/>
</dbReference>
<feature type="region of interest" description="Disordered" evidence="1">
    <location>
        <begin position="173"/>
        <end position="193"/>
    </location>
</feature>
<dbReference type="PROSITE" id="PS50006">
    <property type="entry name" value="FHA_DOMAIN"/>
    <property type="match status" value="2"/>
</dbReference>
<dbReference type="SMART" id="SM00240">
    <property type="entry name" value="FHA"/>
    <property type="match status" value="2"/>
</dbReference>
<accession>A0A5B9QZQ2</accession>
<feature type="domain" description="FHA" evidence="3">
    <location>
        <begin position="87"/>
        <end position="137"/>
    </location>
</feature>
<feature type="transmembrane region" description="Helical" evidence="2">
    <location>
        <begin position="223"/>
        <end position="244"/>
    </location>
</feature>
<dbReference type="EMBL" id="CP042914">
    <property type="protein sequence ID" value="QEG39483.1"/>
    <property type="molecule type" value="Genomic_DNA"/>
</dbReference>
<dbReference type="Pfam" id="PF00498">
    <property type="entry name" value="FHA"/>
    <property type="match status" value="2"/>
</dbReference>
<keyword evidence="2" id="KW-1133">Transmembrane helix</keyword>
<evidence type="ECO:0000256" key="2">
    <source>
        <dbReference type="SAM" id="Phobius"/>
    </source>
</evidence>
<name>A0A5B9QZQ2_9BACT</name>
<dbReference type="InterPro" id="IPR050923">
    <property type="entry name" value="Cell_Proc_Reg/RNA_Proc"/>
</dbReference>
<evidence type="ECO:0000313" key="4">
    <source>
        <dbReference type="EMBL" id="QEG39483.1"/>
    </source>
</evidence>